<dbReference type="AlphaFoldDB" id="A0A4C1T121"/>
<dbReference type="InterPro" id="IPR027417">
    <property type="entry name" value="P-loop_NTPase"/>
</dbReference>
<reference evidence="1 2" key="1">
    <citation type="journal article" date="2019" name="Commun. Biol.">
        <title>The bagworm genome reveals a unique fibroin gene that provides high tensile strength.</title>
        <authorList>
            <person name="Kono N."/>
            <person name="Nakamura H."/>
            <person name="Ohtoshi R."/>
            <person name="Tomita M."/>
            <person name="Numata K."/>
            <person name="Arakawa K."/>
        </authorList>
    </citation>
    <scope>NUCLEOTIDE SEQUENCE [LARGE SCALE GENOMIC DNA]</scope>
</reference>
<name>A0A4C1T121_EUMVA</name>
<dbReference type="EMBL" id="BGZK01004143">
    <property type="protein sequence ID" value="GBP07148.1"/>
    <property type="molecule type" value="Genomic_DNA"/>
</dbReference>
<evidence type="ECO:0000313" key="1">
    <source>
        <dbReference type="EMBL" id="GBP07148.1"/>
    </source>
</evidence>
<gene>
    <name evidence="1" type="ORF">EVAR_72274_1</name>
</gene>
<comment type="caution">
    <text evidence="1">The sequence shown here is derived from an EMBL/GenBank/DDBJ whole genome shotgun (WGS) entry which is preliminary data.</text>
</comment>
<organism evidence="1 2">
    <name type="scientific">Eumeta variegata</name>
    <name type="common">Bagworm moth</name>
    <name type="synonym">Eumeta japonica</name>
    <dbReference type="NCBI Taxonomy" id="151549"/>
    <lineage>
        <taxon>Eukaryota</taxon>
        <taxon>Metazoa</taxon>
        <taxon>Ecdysozoa</taxon>
        <taxon>Arthropoda</taxon>
        <taxon>Hexapoda</taxon>
        <taxon>Insecta</taxon>
        <taxon>Pterygota</taxon>
        <taxon>Neoptera</taxon>
        <taxon>Endopterygota</taxon>
        <taxon>Lepidoptera</taxon>
        <taxon>Glossata</taxon>
        <taxon>Ditrysia</taxon>
        <taxon>Tineoidea</taxon>
        <taxon>Psychidae</taxon>
        <taxon>Oiketicinae</taxon>
        <taxon>Eumeta</taxon>
    </lineage>
</organism>
<evidence type="ECO:0000313" key="2">
    <source>
        <dbReference type="Proteomes" id="UP000299102"/>
    </source>
</evidence>
<accession>A0A4C1T121</accession>
<sequence length="131" mass="14796">MASVLINGFVRQKSYDRLIVDATLMNDFRAIVRITWLADAKEVLLIGIPKETCPDYPRSIRSDIRRNHNANHGETDISHAVVAITRHTVSCVYRTNDGENAIGRFIERAVAASKNKTTKTMHKWPFETGIS</sequence>
<protein>
    <submittedName>
        <fullName evidence="1">Uncharacterized protein</fullName>
    </submittedName>
</protein>
<dbReference type="Proteomes" id="UP000299102">
    <property type="component" value="Unassembled WGS sequence"/>
</dbReference>
<dbReference type="OrthoDB" id="9995375at2759"/>
<proteinExistence type="predicted"/>
<keyword evidence="2" id="KW-1185">Reference proteome</keyword>
<dbReference type="Gene3D" id="3.40.50.300">
    <property type="entry name" value="P-loop containing nucleotide triphosphate hydrolases"/>
    <property type="match status" value="1"/>
</dbReference>